<accession>A0A811RVY2</accession>
<dbReference type="Proteomes" id="UP000604825">
    <property type="component" value="Unassembled WGS sequence"/>
</dbReference>
<keyword evidence="5" id="KW-0539">Nucleus</keyword>
<evidence type="ECO:0000313" key="8">
    <source>
        <dbReference type="Proteomes" id="UP000604825"/>
    </source>
</evidence>
<evidence type="ECO:0000313" key="7">
    <source>
        <dbReference type="EMBL" id="CAD6333008.1"/>
    </source>
</evidence>
<dbReference type="PANTHER" id="PTHR19861:SF9">
    <property type="entry name" value="PROTEIN ANTHESIS POMOTING FACTOR 1"/>
    <property type="match status" value="1"/>
</dbReference>
<dbReference type="InterPro" id="IPR001680">
    <property type="entry name" value="WD40_rpt"/>
</dbReference>
<evidence type="ECO:0000256" key="1">
    <source>
        <dbReference type="ARBA" id="ARBA00004123"/>
    </source>
</evidence>
<evidence type="ECO:0000256" key="5">
    <source>
        <dbReference type="ARBA" id="ARBA00023242"/>
    </source>
</evidence>
<protein>
    <submittedName>
        <fullName evidence="7">Uncharacterized protein</fullName>
    </submittedName>
</protein>
<dbReference type="InterPro" id="IPR036322">
    <property type="entry name" value="WD40_repeat_dom_sf"/>
</dbReference>
<keyword evidence="3 6" id="KW-0853">WD repeat</keyword>
<feature type="repeat" description="WD" evidence="6">
    <location>
        <begin position="111"/>
        <end position="145"/>
    </location>
</feature>
<reference evidence="7" key="1">
    <citation type="submission" date="2020-10" db="EMBL/GenBank/DDBJ databases">
        <authorList>
            <person name="Han B."/>
            <person name="Lu T."/>
            <person name="Zhao Q."/>
            <person name="Huang X."/>
            <person name="Zhao Y."/>
        </authorList>
    </citation>
    <scope>NUCLEOTIDE SEQUENCE</scope>
</reference>
<evidence type="ECO:0000256" key="2">
    <source>
        <dbReference type="ARBA" id="ARBA00005616"/>
    </source>
</evidence>
<dbReference type="OrthoDB" id="27537at2759"/>
<dbReference type="EMBL" id="CAJGYO010000017">
    <property type="protein sequence ID" value="CAD6333008.1"/>
    <property type="molecule type" value="Genomic_DNA"/>
</dbReference>
<comment type="caution">
    <text evidence="7">The sequence shown here is derived from an EMBL/GenBank/DDBJ whole genome shotgun (WGS) entry which is preliminary data.</text>
</comment>
<dbReference type="GO" id="GO:0048188">
    <property type="term" value="C:Set1C/COMPASS complex"/>
    <property type="evidence" value="ECO:0007669"/>
    <property type="project" value="TreeGrafter"/>
</dbReference>
<dbReference type="PROSITE" id="PS00678">
    <property type="entry name" value="WD_REPEATS_1"/>
    <property type="match status" value="1"/>
</dbReference>
<comment type="subcellular location">
    <subcellularLocation>
        <location evidence="1">Nucleus</location>
    </subcellularLocation>
</comment>
<dbReference type="SMART" id="SM00320">
    <property type="entry name" value="WD40"/>
    <property type="match status" value="5"/>
</dbReference>
<dbReference type="PROSITE" id="PS50082">
    <property type="entry name" value="WD_REPEATS_2"/>
    <property type="match status" value="3"/>
</dbReference>
<comment type="similarity">
    <text evidence="2">Belongs to the WD repeat SWD2 family.</text>
</comment>
<organism evidence="7 8">
    <name type="scientific">Miscanthus lutarioriparius</name>
    <dbReference type="NCBI Taxonomy" id="422564"/>
    <lineage>
        <taxon>Eukaryota</taxon>
        <taxon>Viridiplantae</taxon>
        <taxon>Streptophyta</taxon>
        <taxon>Embryophyta</taxon>
        <taxon>Tracheophyta</taxon>
        <taxon>Spermatophyta</taxon>
        <taxon>Magnoliopsida</taxon>
        <taxon>Liliopsida</taxon>
        <taxon>Poales</taxon>
        <taxon>Poaceae</taxon>
        <taxon>PACMAD clade</taxon>
        <taxon>Panicoideae</taxon>
        <taxon>Andropogonodae</taxon>
        <taxon>Andropogoneae</taxon>
        <taxon>Saccharinae</taxon>
        <taxon>Miscanthus</taxon>
    </lineage>
</organism>
<feature type="repeat" description="WD" evidence="6">
    <location>
        <begin position="22"/>
        <end position="63"/>
    </location>
</feature>
<evidence type="ECO:0000256" key="4">
    <source>
        <dbReference type="ARBA" id="ARBA00022737"/>
    </source>
</evidence>
<evidence type="ECO:0000256" key="3">
    <source>
        <dbReference type="ARBA" id="ARBA00022574"/>
    </source>
</evidence>
<dbReference type="AlphaFoldDB" id="A0A811RVY2"/>
<dbReference type="SUPFAM" id="SSF50978">
    <property type="entry name" value="WD40 repeat-like"/>
    <property type="match status" value="1"/>
</dbReference>
<dbReference type="GO" id="GO:0003682">
    <property type="term" value="F:chromatin binding"/>
    <property type="evidence" value="ECO:0007669"/>
    <property type="project" value="TreeGrafter"/>
</dbReference>
<proteinExistence type="inferred from homology"/>
<dbReference type="PANTHER" id="PTHR19861">
    <property type="entry name" value="WD40 REPEAT PROTEIN SWD2"/>
    <property type="match status" value="1"/>
</dbReference>
<sequence>MAAALPQLDDEIVRGMAIGAVFTDYAGKINCLDFHRKEDLLVTSSDDDSIRLYNITSATLLKTTYHRKHGADRVCFSHHPSSILCSSRYNLESAESLRYLSLYDNRCLRYFKGHKDRVVSLCMSPVNDSFMSGSLDHSVRIWDLRVNACQGILRLRGRPSVAYDQQGLVFAVAMEGGAIKLFDSRSYDKGPFDTFLVGGDTAEVSDIKFSNDGKSMLLTTTNNHIYVLDAYGGDKCGFSLEPSPNVTNEAAFTPDGQYVISGSGDGTLHAWNINTVQEVAMSLSVRFLLQIACWNSHIGPITALKWAPRRAMFATASTALTFWIPNQSN</sequence>
<feature type="repeat" description="WD" evidence="6">
    <location>
        <begin position="240"/>
        <end position="281"/>
    </location>
</feature>
<dbReference type="PROSITE" id="PS50294">
    <property type="entry name" value="WD_REPEATS_REGION"/>
    <property type="match status" value="2"/>
</dbReference>
<dbReference type="FunFam" id="2.130.10.10:FF:000446">
    <property type="entry name" value="protein ANTHESIS POMOTING FACTOR 1 isoform X1"/>
    <property type="match status" value="1"/>
</dbReference>
<dbReference type="PRINTS" id="PR00320">
    <property type="entry name" value="GPROTEINBRPT"/>
</dbReference>
<dbReference type="InterPro" id="IPR020472">
    <property type="entry name" value="WD40_PAC1"/>
</dbReference>
<keyword evidence="4" id="KW-0677">Repeat</keyword>
<dbReference type="Gene3D" id="2.130.10.10">
    <property type="entry name" value="YVTN repeat-like/Quinoprotein amine dehydrogenase"/>
    <property type="match status" value="2"/>
</dbReference>
<dbReference type="Pfam" id="PF00400">
    <property type="entry name" value="WD40"/>
    <property type="match status" value="3"/>
</dbReference>
<dbReference type="InterPro" id="IPR037867">
    <property type="entry name" value="Swd2/WDR82"/>
</dbReference>
<dbReference type="InterPro" id="IPR019775">
    <property type="entry name" value="WD40_repeat_CS"/>
</dbReference>
<keyword evidence="8" id="KW-1185">Reference proteome</keyword>
<gene>
    <name evidence="7" type="ORF">NCGR_LOCUS57106</name>
</gene>
<evidence type="ECO:0000256" key="6">
    <source>
        <dbReference type="PROSITE-ProRule" id="PRU00221"/>
    </source>
</evidence>
<dbReference type="InterPro" id="IPR015943">
    <property type="entry name" value="WD40/YVTN_repeat-like_dom_sf"/>
</dbReference>
<name>A0A811RVY2_9POAL</name>